<keyword evidence="1" id="KW-0472">Membrane</keyword>
<dbReference type="InterPro" id="IPR045584">
    <property type="entry name" value="Pilin-like"/>
</dbReference>
<dbReference type="SUPFAM" id="SSF54523">
    <property type="entry name" value="Pili subunits"/>
    <property type="match status" value="1"/>
</dbReference>
<dbReference type="InterPro" id="IPR012902">
    <property type="entry name" value="N_methyl_site"/>
</dbReference>
<protein>
    <submittedName>
        <fullName evidence="2">Type 4 fimbrial biogenesis protein PilE</fullName>
    </submittedName>
</protein>
<dbReference type="Proteomes" id="UP000035062">
    <property type="component" value="Unassembled WGS sequence"/>
</dbReference>
<dbReference type="RefSeq" id="WP_008985702.1">
    <property type="nucleotide sequence ID" value="NZ_AKKU01000026.1"/>
</dbReference>
<dbReference type="InterPro" id="IPR031982">
    <property type="entry name" value="PilE-like"/>
</dbReference>
<dbReference type="Pfam" id="PF16732">
    <property type="entry name" value="ComP_DUS"/>
    <property type="match status" value="1"/>
</dbReference>
<comment type="caution">
    <text evidence="2">The sequence shown here is derived from an EMBL/GenBank/DDBJ whole genome shotgun (WGS) entry which is preliminary data.</text>
</comment>
<dbReference type="GO" id="GO:0043683">
    <property type="term" value="P:type IV pilus assembly"/>
    <property type="evidence" value="ECO:0007669"/>
    <property type="project" value="InterPro"/>
</dbReference>
<dbReference type="STRING" id="1195246.AGRI_14790"/>
<dbReference type="eggNOG" id="COG4968">
    <property type="taxonomic scope" value="Bacteria"/>
</dbReference>
<dbReference type="NCBIfam" id="TIGR02532">
    <property type="entry name" value="IV_pilin_GFxxxE"/>
    <property type="match status" value="1"/>
</dbReference>
<keyword evidence="3" id="KW-1185">Reference proteome</keyword>
<keyword evidence="1" id="KW-1133">Transmembrane helix</keyword>
<proteinExistence type="predicted"/>
<accession>I9DP76</accession>
<organism evidence="2 3">
    <name type="scientific">Alishewanella agri BL06</name>
    <dbReference type="NCBI Taxonomy" id="1195246"/>
    <lineage>
        <taxon>Bacteria</taxon>
        <taxon>Pseudomonadati</taxon>
        <taxon>Pseudomonadota</taxon>
        <taxon>Gammaproteobacteria</taxon>
        <taxon>Alteromonadales</taxon>
        <taxon>Alteromonadaceae</taxon>
        <taxon>Alishewanella</taxon>
    </lineage>
</organism>
<dbReference type="PANTHER" id="PTHR30093:SF47">
    <property type="entry name" value="TYPE IV PILUS NON-CORE MINOR PILIN PILE"/>
    <property type="match status" value="1"/>
</dbReference>
<feature type="transmembrane region" description="Helical" evidence="1">
    <location>
        <begin position="20"/>
        <end position="40"/>
    </location>
</feature>
<dbReference type="AlphaFoldDB" id="I9DP76"/>
<dbReference type="EMBL" id="AKKU01000026">
    <property type="protein sequence ID" value="EIW87795.1"/>
    <property type="molecule type" value="Genomic_DNA"/>
</dbReference>
<name>I9DP76_9ALTE</name>
<keyword evidence="1" id="KW-0812">Transmembrane</keyword>
<evidence type="ECO:0000256" key="1">
    <source>
        <dbReference type="SAM" id="Phobius"/>
    </source>
</evidence>
<dbReference type="Gene3D" id="3.30.700.10">
    <property type="entry name" value="Glycoprotein, Type 4 Pilin"/>
    <property type="match status" value="1"/>
</dbReference>
<evidence type="ECO:0000313" key="2">
    <source>
        <dbReference type="EMBL" id="EIW87795.1"/>
    </source>
</evidence>
<dbReference type="Pfam" id="PF07963">
    <property type="entry name" value="N_methyl"/>
    <property type="match status" value="1"/>
</dbReference>
<reference evidence="2 3" key="1">
    <citation type="journal article" date="2012" name="J. Bacteriol.">
        <title>Genome Sequence of Pectin-Degrading Alishewanella agri, Isolated from Landfill Soil.</title>
        <authorList>
            <person name="Kim J."/>
            <person name="Jung J."/>
            <person name="Sung J.S."/>
            <person name="Chun J."/>
            <person name="Park W."/>
        </authorList>
    </citation>
    <scope>NUCLEOTIDE SEQUENCE [LARGE SCALE GENOMIC DNA]</scope>
    <source>
        <strain evidence="2 3">BL06</strain>
    </source>
</reference>
<gene>
    <name evidence="2" type="ORF">AGRI_14790</name>
</gene>
<dbReference type="PANTHER" id="PTHR30093">
    <property type="entry name" value="GENERAL SECRETION PATHWAY PROTEIN G"/>
    <property type="match status" value="1"/>
</dbReference>
<sequence length="139" mass="15383">MTFWKLMQYRSVKPVKQFGFTLIEMMVVVVIIGILASIAYPSYQNYVLRSGRTDARDALLNIAQQLERHYTQNNSYTSYTLASTSSQAGLYTISLTKAANTYIVTAVPATGSRQTKDTCSSFSINQAGVRTSNPATGCW</sequence>
<evidence type="ECO:0000313" key="3">
    <source>
        <dbReference type="Proteomes" id="UP000035062"/>
    </source>
</evidence>